<dbReference type="AlphaFoldDB" id="E8LIW2"/>
<keyword evidence="3" id="KW-1185">Reference proteome</keyword>
<keyword evidence="1" id="KW-0472">Membrane</keyword>
<evidence type="ECO:0000313" key="3">
    <source>
        <dbReference type="Proteomes" id="UP000018458"/>
    </source>
</evidence>
<keyword evidence="1" id="KW-0812">Transmembrane</keyword>
<organism evidence="2 3">
    <name type="scientific">Succinatimonas hippei (strain DSM 22608 / JCM 16073 / KCTC 15190 / YIT 12066)</name>
    <dbReference type="NCBI Taxonomy" id="762983"/>
    <lineage>
        <taxon>Bacteria</taxon>
        <taxon>Pseudomonadati</taxon>
        <taxon>Pseudomonadota</taxon>
        <taxon>Gammaproteobacteria</taxon>
        <taxon>Aeromonadales</taxon>
        <taxon>Succinivibrionaceae</taxon>
        <taxon>Succinatimonas</taxon>
    </lineage>
</organism>
<dbReference type="Gene3D" id="1.20.1530.20">
    <property type="match status" value="1"/>
</dbReference>
<feature type="transmembrane region" description="Helical" evidence="1">
    <location>
        <begin position="43"/>
        <end position="62"/>
    </location>
</feature>
<dbReference type="InterPro" id="IPR038770">
    <property type="entry name" value="Na+/solute_symporter_sf"/>
</dbReference>
<dbReference type="Proteomes" id="UP000018458">
    <property type="component" value="Unassembled WGS sequence"/>
</dbReference>
<protein>
    <recommendedName>
        <fullName evidence="4">Sodium bile acid symporter family protein</fullName>
    </recommendedName>
</protein>
<evidence type="ECO:0008006" key="4">
    <source>
        <dbReference type="Google" id="ProtNLM"/>
    </source>
</evidence>
<feature type="transmembrane region" description="Helical" evidence="1">
    <location>
        <begin position="144"/>
        <end position="166"/>
    </location>
</feature>
<evidence type="ECO:0000256" key="1">
    <source>
        <dbReference type="SAM" id="Phobius"/>
    </source>
</evidence>
<reference evidence="2 3" key="1">
    <citation type="submission" date="2011-01" db="EMBL/GenBank/DDBJ databases">
        <authorList>
            <person name="Weinstock G."/>
            <person name="Sodergren E."/>
            <person name="Clifton S."/>
            <person name="Fulton L."/>
            <person name="Fulton B."/>
            <person name="Courtney L."/>
            <person name="Fronick C."/>
            <person name="Harrison M."/>
            <person name="Strong C."/>
            <person name="Farmer C."/>
            <person name="Delahaunty K."/>
            <person name="Markovic C."/>
            <person name="Hall O."/>
            <person name="Minx P."/>
            <person name="Tomlinson C."/>
            <person name="Mitreva M."/>
            <person name="Hou S."/>
            <person name="Chen J."/>
            <person name="Wollam A."/>
            <person name="Pepin K.H."/>
            <person name="Johnson M."/>
            <person name="Bhonagiri V."/>
            <person name="Zhang X."/>
            <person name="Suruliraj S."/>
            <person name="Warren W."/>
            <person name="Chinwalla A."/>
            <person name="Mardis E.R."/>
            <person name="Wilson R.K."/>
        </authorList>
    </citation>
    <scope>NUCLEOTIDE SEQUENCE [LARGE SCALE GENOMIC DNA]</scope>
    <source>
        <strain evidence="3">DSM 22608 / JCM 16073 / KCTC 15190 / YIT 12066</strain>
    </source>
</reference>
<feature type="transmembrane region" description="Helical" evidence="1">
    <location>
        <begin position="187"/>
        <end position="210"/>
    </location>
</feature>
<accession>E8LIW2</accession>
<sequence>MIRTSSSDAVVYTLEGVLVCVIIPTAAAAAVITGKLGGNESSLTSYMIMSNMSSAVLIPFLFPFITDNGSGFIEDFLQILPRVFPMIVLPFVTALAVKYYVPKFHYFIVTKCKNLAFYIWATTTITITGEVLRSIVNSKEDGSFLLFLALVSLIVCFIQFCVGKIVGHFFGQRISAGQAFGQKNMVFGVWVALSYLAPTAAISPGCYVLWQNLVNSFQLWYRDKWNERLQKQGQPPYQE</sequence>
<dbReference type="STRING" id="762983.HMPREF9444_00634"/>
<gene>
    <name evidence="2" type="ORF">HMPREF9444_00634</name>
</gene>
<proteinExistence type="predicted"/>
<dbReference type="HOGENOM" id="CLU_1160615_0_0_6"/>
<comment type="caution">
    <text evidence="2">The sequence shown here is derived from an EMBL/GenBank/DDBJ whole genome shotgun (WGS) entry which is preliminary data.</text>
</comment>
<name>E8LIW2_SUCHY</name>
<dbReference type="eggNOG" id="COG0385">
    <property type="taxonomic scope" value="Bacteria"/>
</dbReference>
<dbReference type="EMBL" id="AEVO01000030">
    <property type="protein sequence ID" value="EFY07545.1"/>
    <property type="molecule type" value="Genomic_DNA"/>
</dbReference>
<feature type="transmembrane region" description="Helical" evidence="1">
    <location>
        <begin position="113"/>
        <end position="132"/>
    </location>
</feature>
<feature type="transmembrane region" description="Helical" evidence="1">
    <location>
        <begin position="12"/>
        <end position="31"/>
    </location>
</feature>
<evidence type="ECO:0000313" key="2">
    <source>
        <dbReference type="EMBL" id="EFY07545.1"/>
    </source>
</evidence>
<feature type="transmembrane region" description="Helical" evidence="1">
    <location>
        <begin position="82"/>
        <end position="101"/>
    </location>
</feature>
<keyword evidence="1" id="KW-1133">Transmembrane helix</keyword>